<reference evidence="2" key="1">
    <citation type="submission" date="2016-11" db="EMBL/GenBank/DDBJ databases">
        <authorList>
            <person name="Varghese N."/>
            <person name="Submissions S."/>
        </authorList>
    </citation>
    <scope>NUCLEOTIDE SEQUENCE [LARGE SCALE GENOMIC DNA]</scope>
    <source>
        <strain evidence="2">YR203</strain>
    </source>
</reference>
<sequence>MALVKEVCLVSAQIRRCAVSLPSNISEAKIVPLKELLAEIQKMIYSLKESLKL</sequence>
<accession>A0A1M5E6S9</accession>
<dbReference type="EMBL" id="FQVE01000003">
    <property type="protein sequence ID" value="SHF74963.1"/>
    <property type="molecule type" value="Genomic_DNA"/>
</dbReference>
<protein>
    <recommendedName>
        <fullName evidence="3">Four helix bundle protein</fullName>
    </recommendedName>
</protein>
<dbReference type="AlphaFoldDB" id="A0A1M5E6S9"/>
<gene>
    <name evidence="1" type="ORF">SAMN02787073_2831</name>
</gene>
<evidence type="ECO:0000313" key="1">
    <source>
        <dbReference type="EMBL" id="SHF74963.1"/>
    </source>
</evidence>
<dbReference type="Proteomes" id="UP000184108">
    <property type="component" value="Unassembled WGS sequence"/>
</dbReference>
<dbReference type="SUPFAM" id="SSF158446">
    <property type="entry name" value="IVS-encoded protein-like"/>
    <property type="match status" value="1"/>
</dbReference>
<dbReference type="InterPro" id="IPR036583">
    <property type="entry name" value="23S_rRNA_IVS_sf"/>
</dbReference>
<organism evidence="1 2">
    <name type="scientific">Chryseobacterium vrystaatense</name>
    <dbReference type="NCBI Taxonomy" id="307480"/>
    <lineage>
        <taxon>Bacteria</taxon>
        <taxon>Pseudomonadati</taxon>
        <taxon>Bacteroidota</taxon>
        <taxon>Flavobacteriia</taxon>
        <taxon>Flavobacteriales</taxon>
        <taxon>Weeksellaceae</taxon>
        <taxon>Chryseobacterium group</taxon>
        <taxon>Chryseobacterium</taxon>
    </lineage>
</organism>
<name>A0A1M5E6S9_9FLAO</name>
<evidence type="ECO:0008006" key="3">
    <source>
        <dbReference type="Google" id="ProtNLM"/>
    </source>
</evidence>
<evidence type="ECO:0000313" key="2">
    <source>
        <dbReference type="Proteomes" id="UP000184108"/>
    </source>
</evidence>
<proteinExistence type="predicted"/>